<name>A0A225NV19_9RHOB</name>
<dbReference type="InterPro" id="IPR010349">
    <property type="entry name" value="Asparaginase_II"/>
</dbReference>
<proteinExistence type="predicted"/>
<protein>
    <submittedName>
        <fullName evidence="1">L-asparaginase</fullName>
    </submittedName>
</protein>
<sequence>MIEPLPLAEIWRGPLLESLHRGHVVIADDRGIRAAWGDPEAMILPRSSCKMVQALPLLTSGAADASGLTARHLALACASHNGADIHIDLVADWLAALGLEEDDFRCGPQVPRDEAVHRRLLCSDTQPGQIHNNCSGKHTGFLTLAKHLGAGPDYVEIGHPVQAAVQEAFAELTGADGQTWAVDGCSAPNFACTVSELARAMAWFATAGHRGDLQSSAAARLTQAMMTHPEMVAGEGRACTELMRAVQGQAAIKTGAEGVFVAILPGKGLGVALKVADGATRASECAMAAVLVHLGVLPAEHPVAVKYRSPRITNRRGIETGFMRPASGFPG</sequence>
<dbReference type="RefSeq" id="WP_088648830.1">
    <property type="nucleotide sequence ID" value="NZ_AQQR01000002.1"/>
</dbReference>
<accession>A0A225NV19</accession>
<evidence type="ECO:0000313" key="2">
    <source>
        <dbReference type="Proteomes" id="UP000215377"/>
    </source>
</evidence>
<organism evidence="1 2">
    <name type="scientific">Marinibacterium profundimaris</name>
    <dbReference type="NCBI Taxonomy" id="1679460"/>
    <lineage>
        <taxon>Bacteria</taxon>
        <taxon>Pseudomonadati</taxon>
        <taxon>Pseudomonadota</taxon>
        <taxon>Alphaproteobacteria</taxon>
        <taxon>Rhodobacterales</taxon>
        <taxon>Paracoccaceae</taxon>
        <taxon>Marinibacterium</taxon>
    </lineage>
</organism>
<dbReference type="PANTHER" id="PTHR42110:SF1">
    <property type="entry name" value="L-ASPARAGINASE, PUTATIVE (AFU_ORTHOLOGUE AFUA_3G11890)-RELATED"/>
    <property type="match status" value="1"/>
</dbReference>
<dbReference type="Pfam" id="PF06089">
    <property type="entry name" value="Asparaginase_II"/>
    <property type="match status" value="1"/>
</dbReference>
<comment type="caution">
    <text evidence="1">The sequence shown here is derived from an EMBL/GenBank/DDBJ whole genome shotgun (WGS) entry which is preliminary data.</text>
</comment>
<dbReference type="Proteomes" id="UP000215377">
    <property type="component" value="Unassembled WGS sequence"/>
</dbReference>
<gene>
    <name evidence="1" type="ORF">ATO3_05505</name>
</gene>
<reference evidence="1 2" key="1">
    <citation type="submission" date="2013-04" db="EMBL/GenBank/DDBJ databases">
        <title>Oceanicola sp. 22II1-22F33 Genome Sequencing.</title>
        <authorList>
            <person name="Lai Q."/>
            <person name="Li G."/>
            <person name="Shao Z."/>
        </authorList>
    </citation>
    <scope>NUCLEOTIDE SEQUENCE [LARGE SCALE GENOMIC DNA]</scope>
    <source>
        <strain evidence="1 2">22II1-22F33</strain>
    </source>
</reference>
<evidence type="ECO:0000313" key="1">
    <source>
        <dbReference type="EMBL" id="OWU75666.1"/>
    </source>
</evidence>
<dbReference type="OrthoDB" id="9780674at2"/>
<dbReference type="EMBL" id="AQQR01000002">
    <property type="protein sequence ID" value="OWU75666.1"/>
    <property type="molecule type" value="Genomic_DNA"/>
</dbReference>
<dbReference type="AlphaFoldDB" id="A0A225NV19"/>
<keyword evidence="2" id="KW-1185">Reference proteome</keyword>
<dbReference type="PANTHER" id="PTHR42110">
    <property type="entry name" value="L-ASPARAGINASE, PUTATIVE (AFU_ORTHOLOGUE AFUA_3G11890)-RELATED"/>
    <property type="match status" value="1"/>
</dbReference>